<dbReference type="EMBL" id="JAHDYR010000007">
    <property type="protein sequence ID" value="KAG9395932.1"/>
    <property type="molecule type" value="Genomic_DNA"/>
</dbReference>
<sequence>MVIATRLIPKRIKRRYSSSSAPSSVSSAAQSVEIVAEKREIPSAEFSCHLSSTGSTFSSSISSEVVDLDRISAPPLLPPPPTFPELSSHTIWALLLAAEADPDLAASEVIINDTNTGVAGYAAETRPLWFLSRQCFKALSDSLSNGKCTYLFPERSTFRSLVALRLYGGRVFSCGANWYGFTGLGLGQTIPTYRRVKVHAVQKIFTNKVGGVIAQTARGLYAWGDSSSGALGIGYADASVPTRVEFAEAPKLAALERTFGPWERSRAIHHVAMGRYHTFIVTRVGVAVAGLNYSNSLGAGVDSPRMRPKLSDAKLFIPVPLPPRFVPKYVIDRAGATVLRHRRVAVVVGDNTSGRLGIGPCFFAEKFTKIGLPVDDVRIFHDFSLFAANGTTYLSGRPSDSLRHLLVTQRESPIPEKLALPFPCKRLFIGLASVFEFTIVVRADRTESLCLLPECNFDSAAESDAILEASVPGEVTRVRWFMAALWLGLADGTWLVMGQNDPAAGDTVLGSDEKEVRTPAPMRRKTPAWFVAEDVKPLVLCT</sequence>
<keyword evidence="3" id="KW-1185">Reference proteome</keyword>
<dbReference type="InterPro" id="IPR009091">
    <property type="entry name" value="RCC1/BLIP-II"/>
</dbReference>
<proteinExistence type="predicted"/>
<organism evidence="2 3">
    <name type="scientific">Carpediemonas membranifera</name>
    <dbReference type="NCBI Taxonomy" id="201153"/>
    <lineage>
        <taxon>Eukaryota</taxon>
        <taxon>Metamonada</taxon>
        <taxon>Carpediemonas-like organisms</taxon>
        <taxon>Carpediemonas</taxon>
    </lineage>
</organism>
<evidence type="ECO:0000256" key="1">
    <source>
        <dbReference type="PROSITE-ProRule" id="PRU00235"/>
    </source>
</evidence>
<gene>
    <name evidence="2" type="ORF">J8273_2281</name>
</gene>
<name>A0A8J6E5L3_9EUKA</name>
<protein>
    <submittedName>
        <fullName evidence="2">Regulator of chromosome condensation (RCC1) repeat</fullName>
    </submittedName>
</protein>
<dbReference type="PROSITE" id="PS50012">
    <property type="entry name" value="RCC1_3"/>
    <property type="match status" value="1"/>
</dbReference>
<evidence type="ECO:0000313" key="3">
    <source>
        <dbReference type="Proteomes" id="UP000717585"/>
    </source>
</evidence>
<dbReference type="SUPFAM" id="SSF50985">
    <property type="entry name" value="RCC1/BLIP-II"/>
    <property type="match status" value="1"/>
</dbReference>
<dbReference type="Gene3D" id="2.130.10.30">
    <property type="entry name" value="Regulator of chromosome condensation 1/beta-lactamase-inhibitor protein II"/>
    <property type="match status" value="1"/>
</dbReference>
<reference evidence="2" key="1">
    <citation type="submission" date="2021-05" db="EMBL/GenBank/DDBJ databases">
        <title>A free-living protist that lacks canonical eukaryotic 1 DNA replication and segregation systems.</title>
        <authorList>
            <person name="Salas-Leiva D.E."/>
            <person name="Tromer E.C."/>
            <person name="Curtis B.A."/>
            <person name="Jerlstrom-Hultqvist J."/>
            <person name="Kolisko M."/>
            <person name="Yi Z."/>
            <person name="Salas-Leiva J.S."/>
            <person name="Gallot-Lavallee L."/>
            <person name="Kops G.J.P.L."/>
            <person name="Archibald J.M."/>
            <person name="Simpson A.G.B."/>
            <person name="Roger A.J."/>
        </authorList>
    </citation>
    <scope>NUCLEOTIDE SEQUENCE</scope>
    <source>
        <strain evidence="2">BICM</strain>
    </source>
</reference>
<dbReference type="Proteomes" id="UP000717585">
    <property type="component" value="Unassembled WGS sequence"/>
</dbReference>
<accession>A0A8J6E5L3</accession>
<dbReference type="AlphaFoldDB" id="A0A8J6E5L3"/>
<evidence type="ECO:0000313" key="2">
    <source>
        <dbReference type="EMBL" id="KAG9395932.1"/>
    </source>
</evidence>
<dbReference type="OrthoDB" id="5981550at2759"/>
<dbReference type="InterPro" id="IPR000408">
    <property type="entry name" value="Reg_chr_condens"/>
</dbReference>
<feature type="repeat" description="RCC1" evidence="1">
    <location>
        <begin position="218"/>
        <end position="284"/>
    </location>
</feature>
<comment type="caution">
    <text evidence="2">The sequence shown here is derived from an EMBL/GenBank/DDBJ whole genome shotgun (WGS) entry which is preliminary data.</text>
</comment>